<protein>
    <submittedName>
        <fullName evidence="1">Uncharacterized protein</fullName>
    </submittedName>
</protein>
<dbReference type="Proteomes" id="UP001630127">
    <property type="component" value="Unassembled WGS sequence"/>
</dbReference>
<name>A0ABD2ZUH6_9GENT</name>
<comment type="caution">
    <text evidence="1">The sequence shown here is derived from an EMBL/GenBank/DDBJ whole genome shotgun (WGS) entry which is preliminary data.</text>
</comment>
<reference evidence="1 2" key="1">
    <citation type="submission" date="2024-11" db="EMBL/GenBank/DDBJ databases">
        <title>A near-complete genome assembly of Cinchona calisaya.</title>
        <authorList>
            <person name="Lian D.C."/>
            <person name="Zhao X.W."/>
            <person name="Wei L."/>
        </authorList>
    </citation>
    <scope>NUCLEOTIDE SEQUENCE [LARGE SCALE GENOMIC DNA]</scope>
    <source>
        <tissue evidence="1">Nenye</tissue>
    </source>
</reference>
<dbReference type="PANTHER" id="PTHR34570">
    <property type="entry name" value="OS03G0593100 PROTEIN"/>
    <property type="match status" value="1"/>
</dbReference>
<evidence type="ECO:0000313" key="1">
    <source>
        <dbReference type="EMBL" id="KAL3521835.1"/>
    </source>
</evidence>
<proteinExistence type="predicted"/>
<dbReference type="AlphaFoldDB" id="A0ABD2ZUH6"/>
<dbReference type="PANTHER" id="PTHR34570:SF12">
    <property type="entry name" value="EXPRESSED PROTEIN"/>
    <property type="match status" value="1"/>
</dbReference>
<dbReference type="EMBL" id="JBJUIK010000007">
    <property type="protein sequence ID" value="KAL3521835.1"/>
    <property type="molecule type" value="Genomic_DNA"/>
</dbReference>
<sequence>MATKSDQAALHSSITLLQERFKQLQKIREMRQERELLRLLSDIQERRTSSYSSSSIVHSYQPSASLFCNSQVNIHQKPSSQLALSLWPDSHMKHDNFGGLEYSAAQDNKSSGLCGTALGNASSVLNKFDDSSSSDVDTSLHL</sequence>
<keyword evidence="2" id="KW-1185">Reference proteome</keyword>
<gene>
    <name evidence="1" type="ORF">ACH5RR_014669</name>
</gene>
<evidence type="ECO:0000313" key="2">
    <source>
        <dbReference type="Proteomes" id="UP001630127"/>
    </source>
</evidence>
<organism evidence="1 2">
    <name type="scientific">Cinchona calisaya</name>
    <dbReference type="NCBI Taxonomy" id="153742"/>
    <lineage>
        <taxon>Eukaryota</taxon>
        <taxon>Viridiplantae</taxon>
        <taxon>Streptophyta</taxon>
        <taxon>Embryophyta</taxon>
        <taxon>Tracheophyta</taxon>
        <taxon>Spermatophyta</taxon>
        <taxon>Magnoliopsida</taxon>
        <taxon>eudicotyledons</taxon>
        <taxon>Gunneridae</taxon>
        <taxon>Pentapetalae</taxon>
        <taxon>asterids</taxon>
        <taxon>lamiids</taxon>
        <taxon>Gentianales</taxon>
        <taxon>Rubiaceae</taxon>
        <taxon>Cinchonoideae</taxon>
        <taxon>Cinchoneae</taxon>
        <taxon>Cinchona</taxon>
    </lineage>
</organism>
<accession>A0ABD2ZUH6</accession>